<keyword evidence="1" id="KW-0472">Membrane</keyword>
<sequence length="101" mass="11707">MFVTFTKTLKRMAGFRLGFGIRVNKRNAPLWCGAMLVAGMFYLMWYMIIGAGWCLYFMLLAIYKIYYYLFKGIAIGCKKLYRFIKGKIATAETETPADPEQ</sequence>
<dbReference type="EMBL" id="BK059119">
    <property type="protein sequence ID" value="DAE32262.1"/>
    <property type="molecule type" value="Genomic_DNA"/>
</dbReference>
<keyword evidence="1" id="KW-1133">Transmembrane helix</keyword>
<protein>
    <submittedName>
        <fullName evidence="2">Uncharacterized protein</fullName>
    </submittedName>
</protein>
<reference evidence="2" key="1">
    <citation type="journal article" date="2021" name="Proc. Natl. Acad. Sci. U.S.A.">
        <title>A Catalog of Tens of Thousands of Viruses from Human Metagenomes Reveals Hidden Associations with Chronic Diseases.</title>
        <authorList>
            <person name="Tisza M.J."/>
            <person name="Buck C.B."/>
        </authorList>
    </citation>
    <scope>NUCLEOTIDE SEQUENCE</scope>
    <source>
        <strain evidence="2">CtvdG25</strain>
    </source>
</reference>
<feature type="transmembrane region" description="Helical" evidence="1">
    <location>
        <begin position="28"/>
        <end position="49"/>
    </location>
</feature>
<evidence type="ECO:0000256" key="1">
    <source>
        <dbReference type="SAM" id="Phobius"/>
    </source>
</evidence>
<keyword evidence="1" id="KW-0812">Transmembrane</keyword>
<feature type="transmembrane region" description="Helical" evidence="1">
    <location>
        <begin position="55"/>
        <end position="77"/>
    </location>
</feature>
<accession>A0A8S5RLL0</accession>
<proteinExistence type="predicted"/>
<organism evidence="2">
    <name type="scientific">virus sp. ctvdG25</name>
    <dbReference type="NCBI Taxonomy" id="2825827"/>
    <lineage>
        <taxon>Viruses</taxon>
    </lineage>
</organism>
<name>A0A8S5RLL0_9VIRU</name>
<evidence type="ECO:0000313" key="2">
    <source>
        <dbReference type="EMBL" id="DAE32262.1"/>
    </source>
</evidence>